<dbReference type="EMBL" id="CAWUON010000090">
    <property type="protein sequence ID" value="CAK7272474.1"/>
    <property type="molecule type" value="Genomic_DNA"/>
</dbReference>
<proteinExistence type="predicted"/>
<evidence type="ECO:0000313" key="4">
    <source>
        <dbReference type="Proteomes" id="UP001642502"/>
    </source>
</evidence>
<feature type="compositionally biased region" description="Low complexity" evidence="1">
    <location>
        <begin position="43"/>
        <end position="66"/>
    </location>
</feature>
<feature type="region of interest" description="Disordered" evidence="1">
    <location>
        <begin position="1"/>
        <end position="125"/>
    </location>
</feature>
<evidence type="ECO:0000256" key="2">
    <source>
        <dbReference type="SAM" id="Phobius"/>
    </source>
</evidence>
<protein>
    <submittedName>
        <fullName evidence="3">Uncharacterized protein</fullName>
    </submittedName>
</protein>
<evidence type="ECO:0000256" key="1">
    <source>
        <dbReference type="SAM" id="MobiDB-lite"/>
    </source>
</evidence>
<gene>
    <name evidence="3" type="ORF">SEPCBS119000_005144</name>
</gene>
<feature type="transmembrane region" description="Helical" evidence="2">
    <location>
        <begin position="149"/>
        <end position="167"/>
    </location>
</feature>
<organism evidence="3 4">
    <name type="scientific">Sporothrix epigloea</name>
    <dbReference type="NCBI Taxonomy" id="1892477"/>
    <lineage>
        <taxon>Eukaryota</taxon>
        <taxon>Fungi</taxon>
        <taxon>Dikarya</taxon>
        <taxon>Ascomycota</taxon>
        <taxon>Pezizomycotina</taxon>
        <taxon>Sordariomycetes</taxon>
        <taxon>Sordariomycetidae</taxon>
        <taxon>Ophiostomatales</taxon>
        <taxon>Ophiostomataceae</taxon>
        <taxon>Sporothrix</taxon>
    </lineage>
</organism>
<sequence>MADEARPPPAQYSHSREGGFKSEEDDEDRRYPPKPVHAGSGNGSSNGNSNGNSNGTNNGNGKRSSVGSGGSNGNPVTLPSFREAYGSALTQYPAQPPPPPPPPPAPAPHHDHTGRPIPGPPRPQFLQDLRDLQDRWDLQDHQDHRDHQFTTALIVLAVLTVLMALLVRPAARTIHITPRVCTHIPIRATVTAMATVLRTAPTLITLPVTPRTGPSSSYL</sequence>
<accession>A0ABP0DX53</accession>
<keyword evidence="2" id="KW-0472">Membrane</keyword>
<keyword evidence="2" id="KW-1133">Transmembrane helix</keyword>
<dbReference type="Proteomes" id="UP001642502">
    <property type="component" value="Unassembled WGS sequence"/>
</dbReference>
<feature type="compositionally biased region" description="Pro residues" evidence="1">
    <location>
        <begin position="94"/>
        <end position="107"/>
    </location>
</feature>
<keyword evidence="4" id="KW-1185">Reference proteome</keyword>
<comment type="caution">
    <text evidence="3">The sequence shown here is derived from an EMBL/GenBank/DDBJ whole genome shotgun (WGS) entry which is preliminary data.</text>
</comment>
<keyword evidence="2" id="KW-0812">Transmembrane</keyword>
<reference evidence="3 4" key="1">
    <citation type="submission" date="2024-01" db="EMBL/GenBank/DDBJ databases">
        <authorList>
            <person name="Allen C."/>
            <person name="Tagirdzhanova G."/>
        </authorList>
    </citation>
    <scope>NUCLEOTIDE SEQUENCE [LARGE SCALE GENOMIC DNA]</scope>
    <source>
        <strain evidence="3 4">CBS 119000</strain>
    </source>
</reference>
<name>A0ABP0DX53_9PEZI</name>
<evidence type="ECO:0000313" key="3">
    <source>
        <dbReference type="EMBL" id="CAK7272474.1"/>
    </source>
</evidence>